<dbReference type="InterPro" id="IPR029062">
    <property type="entry name" value="Class_I_gatase-like"/>
</dbReference>
<evidence type="ECO:0000313" key="2">
    <source>
        <dbReference type="EMBL" id="EMI20404.1"/>
    </source>
</evidence>
<dbReference type="SUPFAM" id="SSF52317">
    <property type="entry name" value="Class I glutamine amidotransferase-like"/>
    <property type="match status" value="1"/>
</dbReference>
<accession>M5S2J6</accession>
<feature type="non-terminal residue" evidence="2">
    <location>
        <position position="407"/>
    </location>
</feature>
<protein>
    <submittedName>
        <fullName evidence="2">Putative membrane protein</fullName>
    </submittedName>
</protein>
<reference evidence="2 3" key="1">
    <citation type="journal article" date="2013" name="Mar. Genomics">
        <title>Expression of sulfatases in Rhodopirellula baltica and the diversity of sulfatases in the genus Rhodopirellula.</title>
        <authorList>
            <person name="Wegner C.E."/>
            <person name="Richter-Heitmann T."/>
            <person name="Klindworth A."/>
            <person name="Klockow C."/>
            <person name="Richter M."/>
            <person name="Achstetter T."/>
            <person name="Glockner F.O."/>
            <person name="Harder J."/>
        </authorList>
    </citation>
    <scope>NUCLEOTIDE SEQUENCE [LARGE SCALE GENOMIC DNA]</scope>
    <source>
        <strain evidence="2 3">SM1</strain>
    </source>
</reference>
<proteinExistence type="predicted"/>
<dbReference type="Proteomes" id="UP000011991">
    <property type="component" value="Unassembled WGS sequence"/>
</dbReference>
<dbReference type="Gene3D" id="3.40.50.880">
    <property type="match status" value="1"/>
</dbReference>
<keyword evidence="1" id="KW-0472">Membrane</keyword>
<keyword evidence="3" id="KW-1185">Reference proteome</keyword>
<comment type="caution">
    <text evidence="2">The sequence shown here is derived from an EMBL/GenBank/DDBJ whole genome shotgun (WGS) entry which is preliminary data.</text>
</comment>
<feature type="transmembrane region" description="Helical" evidence="1">
    <location>
        <begin position="40"/>
        <end position="59"/>
    </location>
</feature>
<dbReference type="SUPFAM" id="SSF53300">
    <property type="entry name" value="vWA-like"/>
    <property type="match status" value="1"/>
</dbReference>
<organism evidence="2 3">
    <name type="scientific">Rhodopirellula maiorica SM1</name>
    <dbReference type="NCBI Taxonomy" id="1265738"/>
    <lineage>
        <taxon>Bacteria</taxon>
        <taxon>Pseudomonadati</taxon>
        <taxon>Planctomycetota</taxon>
        <taxon>Planctomycetia</taxon>
        <taxon>Pirellulales</taxon>
        <taxon>Pirellulaceae</taxon>
        <taxon>Novipirellula</taxon>
    </lineage>
</organism>
<dbReference type="EMBL" id="ANOG01000376">
    <property type="protein sequence ID" value="EMI20404.1"/>
    <property type="molecule type" value="Genomic_DNA"/>
</dbReference>
<name>M5S2J6_9BACT</name>
<dbReference type="PANTHER" id="PTHR37947">
    <property type="entry name" value="BLL2462 PROTEIN"/>
    <property type="match status" value="1"/>
</dbReference>
<evidence type="ECO:0000313" key="3">
    <source>
        <dbReference type="Proteomes" id="UP000011991"/>
    </source>
</evidence>
<sequence length="407" mass="44727">MDSGISFQWNSLFLAVSILVLILTCGLAWIACARSRFRSSIVWLELFRVLLVAVAVLLLNQPEVIYQIDPTRRPTVVILGDESLSMETADMGDELNPMRTRQDSVRHLMDKQTWAAVEQDADVVVVPFASDPENDRTDIDAALASALDGYPNLRAVVLASDGDWNAGAAPVEAATKFRMQQVPIFTIPVGSQERLPDVELLSFEVPALGVANKTLRIPFSVESSLPQDHRAIAKLVASDGTEVTREFTIQAMGQTSEAILWKPDQTGDFQLTLTIPMHASERIANNNELSMPISIPEVQLKVLVIESRPRWEYRYLRNALSRDPGIEVSCLLFHPGLTKTGGGNRDYIASFPDDLADLSQYDVVFLGDVGVSEDQLSEEQCQLLKGLVEQQASGLVVIPGIAGHVMS</sequence>
<dbReference type="AlphaFoldDB" id="M5S2J6"/>
<keyword evidence="1" id="KW-1133">Transmembrane helix</keyword>
<gene>
    <name evidence="2" type="ORF">RMSM_02663</name>
</gene>
<dbReference type="InterPro" id="IPR036465">
    <property type="entry name" value="vWFA_dom_sf"/>
</dbReference>
<keyword evidence="1" id="KW-0812">Transmembrane</keyword>
<dbReference type="Gene3D" id="3.40.50.410">
    <property type="entry name" value="von Willebrand factor, type A domain"/>
    <property type="match status" value="1"/>
</dbReference>
<evidence type="ECO:0000256" key="1">
    <source>
        <dbReference type="SAM" id="Phobius"/>
    </source>
</evidence>
<feature type="transmembrane region" description="Helical" evidence="1">
    <location>
        <begin position="12"/>
        <end position="33"/>
    </location>
</feature>
<dbReference type="PANTHER" id="PTHR37947:SF1">
    <property type="entry name" value="BLL2462 PROTEIN"/>
    <property type="match status" value="1"/>
</dbReference>